<dbReference type="Proteomes" id="UP001208567">
    <property type="component" value="Unassembled WGS sequence"/>
</dbReference>
<protein>
    <submittedName>
        <fullName evidence="2">CoA-binding protein</fullName>
    </submittedName>
</protein>
<dbReference type="Pfam" id="PF13380">
    <property type="entry name" value="CoA_binding_2"/>
    <property type="match status" value="1"/>
</dbReference>
<accession>A0ABQ5N542</accession>
<dbReference type="PANTHER" id="PTHR33303">
    <property type="entry name" value="CYTOPLASMIC PROTEIN-RELATED"/>
    <property type="match status" value="1"/>
</dbReference>
<evidence type="ECO:0000259" key="1">
    <source>
        <dbReference type="Pfam" id="PF13380"/>
    </source>
</evidence>
<keyword evidence="3" id="KW-1185">Reference proteome</keyword>
<dbReference type="SUPFAM" id="SSF51735">
    <property type="entry name" value="NAD(P)-binding Rossmann-fold domains"/>
    <property type="match status" value="1"/>
</dbReference>
<gene>
    <name evidence="2" type="ORF">bsdE14_17580</name>
</gene>
<sequence>MEAQELLNYKNWVVVGDVVNPEKYAHRILNSLKGAGFNIEGVSPSDKTGTAKKSLSEISYKIEVLDLCINPVKGLQIVQEAKELGIDKVLIQPGAESEDILEYCEKNNITAIEGCALVELSYYKRKL</sequence>
<dbReference type="EMBL" id="BRXR01000001">
    <property type="protein sequence ID" value="GLC30348.1"/>
    <property type="molecule type" value="Genomic_DNA"/>
</dbReference>
<evidence type="ECO:0000313" key="2">
    <source>
        <dbReference type="EMBL" id="GLC30348.1"/>
    </source>
</evidence>
<comment type="caution">
    <text evidence="2">The sequence shown here is derived from an EMBL/GenBank/DDBJ whole genome shotgun (WGS) entry which is preliminary data.</text>
</comment>
<dbReference type="PANTHER" id="PTHR33303:SF2">
    <property type="entry name" value="COA-BINDING DOMAIN-CONTAINING PROTEIN"/>
    <property type="match status" value="1"/>
</dbReference>
<dbReference type="RefSeq" id="WP_264849609.1">
    <property type="nucleotide sequence ID" value="NZ_BRXR01000001.1"/>
</dbReference>
<evidence type="ECO:0000313" key="3">
    <source>
        <dbReference type="Proteomes" id="UP001208567"/>
    </source>
</evidence>
<name>A0ABQ5N542_9CLOT</name>
<proteinExistence type="predicted"/>
<reference evidence="2 3" key="1">
    <citation type="journal article" date="2024" name="Int. J. Syst. Evol. Microbiol.">
        <title>Clostridium omnivorum sp. nov., isolated from anoxic soil under the treatment of reductive soil disinfestation.</title>
        <authorList>
            <person name="Ueki A."/>
            <person name="Tonouchi A."/>
            <person name="Kaku N."/>
            <person name="Honma S."/>
            <person name="Ueki K."/>
        </authorList>
    </citation>
    <scope>NUCLEOTIDE SEQUENCE [LARGE SCALE GENOMIC DNA]</scope>
    <source>
        <strain evidence="2 3">E14</strain>
    </source>
</reference>
<organism evidence="2 3">
    <name type="scientific">Clostridium omnivorum</name>
    <dbReference type="NCBI Taxonomy" id="1604902"/>
    <lineage>
        <taxon>Bacteria</taxon>
        <taxon>Bacillati</taxon>
        <taxon>Bacillota</taxon>
        <taxon>Clostridia</taxon>
        <taxon>Eubacteriales</taxon>
        <taxon>Clostridiaceae</taxon>
        <taxon>Clostridium</taxon>
    </lineage>
</organism>
<dbReference type="InterPro" id="IPR003781">
    <property type="entry name" value="CoA-bd"/>
</dbReference>
<dbReference type="InterPro" id="IPR036291">
    <property type="entry name" value="NAD(P)-bd_dom_sf"/>
</dbReference>
<feature type="domain" description="CoA-binding" evidence="1">
    <location>
        <begin position="10"/>
        <end position="120"/>
    </location>
</feature>
<dbReference type="Gene3D" id="3.40.50.720">
    <property type="entry name" value="NAD(P)-binding Rossmann-like Domain"/>
    <property type="match status" value="1"/>
</dbReference>